<gene>
    <name evidence="3" type="primary">PPAC2</name>
    <name evidence="4" type="ORF">SSLN_LOCUS2501</name>
    <name evidence="3" type="ORF">TR152535</name>
</gene>
<name>A0A0X3PRV8_SCHSO</name>
<keyword evidence="1" id="KW-0812">Transmembrane</keyword>
<dbReference type="Gene3D" id="1.20.144.10">
    <property type="entry name" value="Phosphatidic acid phosphatase type 2/haloperoxidase"/>
    <property type="match status" value="1"/>
</dbReference>
<dbReference type="WBParaSite" id="SSLN_0000258801-mRNA-1">
    <property type="protein sequence ID" value="SSLN_0000258801-mRNA-1"/>
    <property type="gene ID" value="SSLN_0000258801"/>
</dbReference>
<dbReference type="OrthoDB" id="10266771at2759"/>
<dbReference type="Pfam" id="PF01569">
    <property type="entry name" value="PAP2"/>
    <property type="match status" value="1"/>
</dbReference>
<reference evidence="6" key="2">
    <citation type="submission" date="2016-06" db="UniProtKB">
        <authorList>
            <consortium name="WormBaseParasite"/>
        </authorList>
    </citation>
    <scope>IDENTIFICATION</scope>
</reference>
<dbReference type="InterPro" id="IPR036938">
    <property type="entry name" value="PAP2/HPO_sf"/>
</dbReference>
<evidence type="ECO:0000313" key="5">
    <source>
        <dbReference type="Proteomes" id="UP000275846"/>
    </source>
</evidence>
<proteinExistence type="predicted"/>
<evidence type="ECO:0000259" key="2">
    <source>
        <dbReference type="SMART" id="SM00014"/>
    </source>
</evidence>
<dbReference type="EMBL" id="GEEE01008540">
    <property type="protein sequence ID" value="JAP54685.1"/>
    <property type="molecule type" value="Transcribed_RNA"/>
</dbReference>
<sequence length="186" mass="21703">MLPSARSIGLALEWSCHGLPWFIFSIIWLLGLFMSNFMPPPSPQFYDPYITPQPRNLHSWRAVCLFCALLFDVLVVGVLKFLVKRPRPENHQSSDMLLTVSIDDWSFPSGHSSRAAMLQWLLVWLFFDLSGYTRVLIHVWTVAVCTSRLLMRRHHLGDVIFGYCLGLFEYWLISRVEWAYWFGFLG</sequence>
<dbReference type="Proteomes" id="UP000275846">
    <property type="component" value="Unassembled WGS sequence"/>
</dbReference>
<feature type="transmembrane region" description="Helical" evidence="1">
    <location>
        <begin position="59"/>
        <end position="83"/>
    </location>
</feature>
<keyword evidence="5" id="KW-1185">Reference proteome</keyword>
<reference evidence="3" key="1">
    <citation type="submission" date="2016-01" db="EMBL/GenBank/DDBJ databases">
        <title>Reference transcriptome for the parasite Schistocephalus solidus: insights into the molecular evolution of parasitism.</title>
        <authorList>
            <person name="Hebert F.O."/>
            <person name="Grambauer S."/>
            <person name="Barber I."/>
            <person name="Landry C.R."/>
            <person name="Aubin-Horth N."/>
        </authorList>
    </citation>
    <scope>NUCLEOTIDE SEQUENCE</scope>
</reference>
<dbReference type="EMBL" id="UYSU01032269">
    <property type="protein sequence ID" value="VDL88886.1"/>
    <property type="molecule type" value="Genomic_DNA"/>
</dbReference>
<dbReference type="PANTHER" id="PTHR14969:SF13">
    <property type="entry name" value="AT30094P"/>
    <property type="match status" value="1"/>
</dbReference>
<dbReference type="STRING" id="70667.A0A0X3PRV8"/>
<reference evidence="4 5" key="3">
    <citation type="submission" date="2018-11" db="EMBL/GenBank/DDBJ databases">
        <authorList>
            <consortium name="Pathogen Informatics"/>
        </authorList>
    </citation>
    <scope>NUCLEOTIDE SEQUENCE [LARGE SCALE GENOMIC DNA]</scope>
    <source>
        <strain evidence="4 5">NST_G2</strain>
    </source>
</reference>
<dbReference type="GO" id="GO:0042392">
    <property type="term" value="F:sphingosine-1-phosphate phosphatase activity"/>
    <property type="evidence" value="ECO:0007669"/>
    <property type="project" value="TreeGrafter"/>
</dbReference>
<protein>
    <submittedName>
        <fullName evidence="3 6">Presqualene diphosphate phosphatase</fullName>
    </submittedName>
</protein>
<evidence type="ECO:0000313" key="6">
    <source>
        <dbReference type="WBParaSite" id="SSLN_0000258801-mRNA-1"/>
    </source>
</evidence>
<keyword evidence="1" id="KW-0472">Membrane</keyword>
<evidence type="ECO:0000313" key="4">
    <source>
        <dbReference type="EMBL" id="VDL88886.1"/>
    </source>
</evidence>
<dbReference type="PANTHER" id="PTHR14969">
    <property type="entry name" value="SPHINGOSINE-1-PHOSPHATE PHOSPHOHYDROLASE"/>
    <property type="match status" value="1"/>
</dbReference>
<dbReference type="SUPFAM" id="SSF48317">
    <property type="entry name" value="Acid phosphatase/Vanadium-dependent haloperoxidase"/>
    <property type="match status" value="1"/>
</dbReference>
<organism evidence="3">
    <name type="scientific">Schistocephalus solidus</name>
    <name type="common">Tapeworm</name>
    <dbReference type="NCBI Taxonomy" id="70667"/>
    <lineage>
        <taxon>Eukaryota</taxon>
        <taxon>Metazoa</taxon>
        <taxon>Spiralia</taxon>
        <taxon>Lophotrochozoa</taxon>
        <taxon>Platyhelminthes</taxon>
        <taxon>Cestoda</taxon>
        <taxon>Eucestoda</taxon>
        <taxon>Diphyllobothriidea</taxon>
        <taxon>Diphyllobothriidae</taxon>
        <taxon>Schistocephalus</taxon>
    </lineage>
</organism>
<dbReference type="AlphaFoldDB" id="A0A0X3PRV8"/>
<accession>A0A0X3PRV8</accession>
<evidence type="ECO:0000313" key="3">
    <source>
        <dbReference type="EMBL" id="JAP54685.1"/>
    </source>
</evidence>
<feature type="transmembrane region" description="Helical" evidence="1">
    <location>
        <begin position="156"/>
        <end position="173"/>
    </location>
</feature>
<feature type="domain" description="Phosphatidic acid phosphatase type 2/haloperoxidase" evidence="2">
    <location>
        <begin position="63"/>
        <end position="174"/>
    </location>
</feature>
<evidence type="ECO:0000256" key="1">
    <source>
        <dbReference type="SAM" id="Phobius"/>
    </source>
</evidence>
<dbReference type="SMART" id="SM00014">
    <property type="entry name" value="acidPPc"/>
    <property type="match status" value="1"/>
</dbReference>
<dbReference type="InterPro" id="IPR000326">
    <property type="entry name" value="PAP2/HPO"/>
</dbReference>
<keyword evidence="1" id="KW-1133">Transmembrane helix</keyword>
<feature type="transmembrane region" description="Helical" evidence="1">
    <location>
        <begin position="21"/>
        <end position="39"/>
    </location>
</feature>